<dbReference type="AlphaFoldDB" id="A0A9W7CYB5"/>
<feature type="region of interest" description="Disordered" evidence="1">
    <location>
        <begin position="1"/>
        <end position="26"/>
    </location>
</feature>
<evidence type="ECO:0000313" key="2">
    <source>
        <dbReference type="EMBL" id="GMF43337.1"/>
    </source>
</evidence>
<sequence>MASAIKSRTPTTRGMGAKPTGCLPRSVDWEPPTGAVLKKTYCPFAPRPAPPETESPVSATHQPVAFSFGLEVDAGTPSQDTAKLPLQTLRSGSTIQSPTSIQSMLAILPAQTLTQPKQLGQLTRSSLRPAYECNNKPLAYTCTTNPMATSSESWPDPTVSPAQAPSAAVTLEPPSATPRRHLRPVVSGAVATMMYTNAGVRRGLIHRARRATLAPTMATAGVTLPRDTYPKSRGSGAAEVFLLDVPLKHAFSEYVRRTGASLPAFVVLFRNQTAEDYRPNKNLVPAVLDELCKRYRHLDQLQEIVREGVQVRLKDPPPPRQLQRPPKPWLSARPHQRSAQEQPQGAGYLALLSPRRGSAGAVARDSHQPLRGIRQRLRFFERVRSRYRDSSCKASSSRCRSQANDRRRDVGFRNISSHSKSVYLFAGLIEEANVLVIELSAPSGWTGPPGFYGIVGGVISYIHGNHTNATYPDGFFNYHWVNDHINVAEDVGHSCDEIDRSLRLAMIAVLGADAINDKTFTAWGTRQRWWLVLHSPYLDGVSMACFNTLPPPDTVIEMVASDVGLCTLVVSSSLALTSAFSQDELDHIHEFKSGVANGFDINFRELLSCAFAADTWGRRWSTLAMPGGRSHHVYFRIDNTSAVAWQNKMASRNPRAQLIIRLLSWWETSFYLRFSASHVSGSGNSRADAGSRGSFNNKTKCRVRGKINSVYFWDGDGGHPSSCEPLKSKSMPDWLKGVWLPTFIQSGNDNRAHASRVPVPTFASVSICNLPTYVTLCISPLQPHQDLAAYLQAHSVADSTFDQYRRSLNKWMTWSSRRGIPTWFSGVPLQAEVQRISDFVPHSIQYGFGSGGPIRSESIMAVLQGARHFFAASRFEFPLTHPMLSRSGHPFLCPVFGALILLQARKGLPAGIPAAVYLSRWGKPACVSATDVADAIKCAALVTGKDPQQFSYHYLRSGGATHMYRCGTDALTI</sequence>
<protein>
    <submittedName>
        <fullName evidence="2">Unnamed protein product</fullName>
    </submittedName>
</protein>
<keyword evidence="3" id="KW-1185">Reference proteome</keyword>
<dbReference type="EMBL" id="BSXT01001527">
    <property type="protein sequence ID" value="GMF43337.1"/>
    <property type="molecule type" value="Genomic_DNA"/>
</dbReference>
<evidence type="ECO:0000313" key="3">
    <source>
        <dbReference type="Proteomes" id="UP001165121"/>
    </source>
</evidence>
<feature type="compositionally biased region" description="Pro residues" evidence="1">
    <location>
        <begin position="318"/>
        <end position="328"/>
    </location>
</feature>
<dbReference type="CDD" id="cd09275">
    <property type="entry name" value="RNase_HI_RT_DIRS1"/>
    <property type="match status" value="1"/>
</dbReference>
<dbReference type="Proteomes" id="UP001165121">
    <property type="component" value="Unassembled WGS sequence"/>
</dbReference>
<accession>A0A9W7CYB5</accession>
<reference evidence="2" key="1">
    <citation type="submission" date="2023-04" db="EMBL/GenBank/DDBJ databases">
        <title>Phytophthora fragariaefolia NBRC 109709.</title>
        <authorList>
            <person name="Ichikawa N."/>
            <person name="Sato H."/>
            <person name="Tonouchi N."/>
        </authorList>
    </citation>
    <scope>NUCLEOTIDE SEQUENCE</scope>
    <source>
        <strain evidence="2">NBRC 109709</strain>
    </source>
</reference>
<comment type="caution">
    <text evidence="2">The sequence shown here is derived from an EMBL/GenBank/DDBJ whole genome shotgun (WGS) entry which is preliminary data.</text>
</comment>
<proteinExistence type="predicted"/>
<dbReference type="OrthoDB" id="121288at2759"/>
<organism evidence="2 3">
    <name type="scientific">Phytophthora fragariaefolia</name>
    <dbReference type="NCBI Taxonomy" id="1490495"/>
    <lineage>
        <taxon>Eukaryota</taxon>
        <taxon>Sar</taxon>
        <taxon>Stramenopiles</taxon>
        <taxon>Oomycota</taxon>
        <taxon>Peronosporomycetes</taxon>
        <taxon>Peronosporales</taxon>
        <taxon>Peronosporaceae</taxon>
        <taxon>Phytophthora</taxon>
    </lineage>
</organism>
<gene>
    <name evidence="2" type="ORF">Pfra01_001461700</name>
</gene>
<feature type="compositionally biased region" description="Polar residues" evidence="1">
    <location>
        <begin position="1"/>
        <end position="12"/>
    </location>
</feature>
<evidence type="ECO:0000256" key="1">
    <source>
        <dbReference type="SAM" id="MobiDB-lite"/>
    </source>
</evidence>
<name>A0A9W7CYB5_9STRA</name>
<feature type="region of interest" description="Disordered" evidence="1">
    <location>
        <begin position="309"/>
        <end position="344"/>
    </location>
</feature>